<evidence type="ECO:0000256" key="2">
    <source>
        <dbReference type="ARBA" id="ARBA00009347"/>
    </source>
</evidence>
<dbReference type="OrthoDB" id="9988775at2759"/>
<evidence type="ECO:0000256" key="1">
    <source>
        <dbReference type="ARBA" id="ARBA00001974"/>
    </source>
</evidence>
<dbReference type="GO" id="GO:0050660">
    <property type="term" value="F:flavin adenine dinucleotide binding"/>
    <property type="evidence" value="ECO:0007669"/>
    <property type="project" value="InterPro"/>
</dbReference>
<keyword evidence="5" id="KW-0560">Oxidoreductase</keyword>
<sequence>MFANSTRYYSARCVRPAVRRLARKHTGRSAFSSSLSSLDDMDDVAVTSPMFSSMEEFFHPTETHRDLRAMLRDFVKNEVEPQALEYNRTESFNLPLLRQLGDLGLLGLTVEEEYGGAALDAAAVVLAHEELSYSDPAFCLSYLAHSLLLVNNLSTNATPEQKARFLPKAVSGEHIGGMGMSEPSAGTDVLGMTTKAVLDSSNNTWQMTGQKMWITNGTLDGGNTTGDLFLVYARTGPERSDITSFVVEKDMPGFHVGQQIHDKLGMRASPTAELVFDNVPIPNENVIGNVNGATLCMMRNLEIERLGLAAMALGIARRSINVMKDYANDRKAFGKTLWDFGQIQSAISTSYAEYMAGRCYVYALANQLDLSSYGNGLDADGTKLYCAQMAKTVADRAIQALGGYGYVGEYNVERLWRDAKLLEIGGGTNESHHKNMARDLRRGPPLE</sequence>
<evidence type="ECO:0000256" key="3">
    <source>
        <dbReference type="ARBA" id="ARBA00022630"/>
    </source>
</evidence>
<comment type="similarity">
    <text evidence="2">Belongs to the acyl-CoA dehydrogenase family.</text>
</comment>
<keyword evidence="11" id="KW-1185">Reference proteome</keyword>
<dbReference type="Proteomes" id="UP000693970">
    <property type="component" value="Unassembled WGS sequence"/>
</dbReference>
<comment type="catalytic activity">
    <reaction evidence="6">
        <text>(2S)-2-methylbutanoyl-CoA + oxidized [electron-transfer flavoprotein] + H(+) = (2E)-2-methylbut-2-enoyl-CoA + reduced [electron-transfer flavoprotein]</text>
        <dbReference type="Rhea" id="RHEA:48256"/>
        <dbReference type="Rhea" id="RHEA-COMP:10685"/>
        <dbReference type="Rhea" id="RHEA-COMP:10686"/>
        <dbReference type="ChEBI" id="CHEBI:15378"/>
        <dbReference type="ChEBI" id="CHEBI:57337"/>
        <dbReference type="ChEBI" id="CHEBI:57692"/>
        <dbReference type="ChEBI" id="CHEBI:58307"/>
        <dbReference type="ChEBI" id="CHEBI:88166"/>
    </reaction>
    <physiologicalReaction direction="left-to-right" evidence="6">
        <dbReference type="Rhea" id="RHEA:48257"/>
    </physiologicalReaction>
</comment>
<dbReference type="FunFam" id="1.20.140.10:FF:000001">
    <property type="entry name" value="Acyl-CoA dehydrogenase"/>
    <property type="match status" value="1"/>
</dbReference>
<dbReference type="GO" id="GO:0008470">
    <property type="term" value="F:3-methylbutanoyl-CoA dehydrogenase activity"/>
    <property type="evidence" value="ECO:0007669"/>
    <property type="project" value="TreeGrafter"/>
</dbReference>
<protein>
    <submittedName>
        <fullName evidence="10">Isovaleryl-CoA dehydrogenase</fullName>
    </submittedName>
</protein>
<dbReference type="GO" id="GO:0006552">
    <property type="term" value="P:L-leucine catabolic process"/>
    <property type="evidence" value="ECO:0007669"/>
    <property type="project" value="TreeGrafter"/>
</dbReference>
<dbReference type="PROSITE" id="PS00072">
    <property type="entry name" value="ACYL_COA_DH_1"/>
    <property type="match status" value="1"/>
</dbReference>
<reference evidence="10" key="2">
    <citation type="submission" date="2021-04" db="EMBL/GenBank/DDBJ databases">
        <authorList>
            <person name="Podell S."/>
        </authorList>
    </citation>
    <scope>NUCLEOTIDE SEQUENCE</scope>
    <source>
        <strain evidence="10">Hildebrandi</strain>
    </source>
</reference>
<accession>A0A9K3KWE0</accession>
<comment type="cofactor">
    <cofactor evidence="1">
        <name>FAD</name>
        <dbReference type="ChEBI" id="CHEBI:57692"/>
    </cofactor>
</comment>
<evidence type="ECO:0000313" key="10">
    <source>
        <dbReference type="EMBL" id="KAG7350604.1"/>
    </source>
</evidence>
<evidence type="ECO:0000256" key="6">
    <source>
        <dbReference type="ARBA" id="ARBA00049552"/>
    </source>
</evidence>
<dbReference type="InterPro" id="IPR006089">
    <property type="entry name" value="Acyl-CoA_DH_CS"/>
</dbReference>
<keyword evidence="3" id="KW-0285">Flavoprotein</keyword>
<dbReference type="FunFam" id="1.10.540.10:FF:000002">
    <property type="entry name" value="Acyl-CoA dehydrogenase FadE19"/>
    <property type="match status" value="1"/>
</dbReference>
<dbReference type="InterPro" id="IPR013786">
    <property type="entry name" value="AcylCoA_DH/ox_N"/>
</dbReference>
<reference evidence="10" key="1">
    <citation type="journal article" date="2021" name="Sci. Rep.">
        <title>Diploid genomic architecture of Nitzschia inconspicua, an elite biomass production diatom.</title>
        <authorList>
            <person name="Oliver A."/>
            <person name="Podell S."/>
            <person name="Pinowska A."/>
            <person name="Traller J.C."/>
            <person name="Smith S.R."/>
            <person name="McClure R."/>
            <person name="Beliaev A."/>
            <person name="Bohutskyi P."/>
            <person name="Hill E.A."/>
            <person name="Rabines A."/>
            <person name="Zheng H."/>
            <person name="Allen L.Z."/>
            <person name="Kuo A."/>
            <person name="Grigoriev I.V."/>
            <person name="Allen A.E."/>
            <person name="Hazlebeck D."/>
            <person name="Allen E.E."/>
        </authorList>
    </citation>
    <scope>NUCLEOTIDE SEQUENCE</scope>
    <source>
        <strain evidence="10">Hildebrandi</strain>
    </source>
</reference>
<feature type="domain" description="Acyl-CoA oxidase/dehydrogenase middle" evidence="8">
    <location>
        <begin position="178"/>
        <end position="279"/>
    </location>
</feature>
<dbReference type="EMBL" id="JAGRRH010000018">
    <property type="protein sequence ID" value="KAG7350604.1"/>
    <property type="molecule type" value="Genomic_DNA"/>
</dbReference>
<feature type="domain" description="Acyl-CoA dehydrogenase/oxidase C-terminal" evidence="7">
    <location>
        <begin position="297"/>
        <end position="439"/>
    </location>
</feature>
<name>A0A9K3KWE0_9STRA</name>
<dbReference type="PANTHER" id="PTHR43884">
    <property type="entry name" value="ACYL-COA DEHYDROGENASE"/>
    <property type="match status" value="1"/>
</dbReference>
<evidence type="ECO:0000313" key="11">
    <source>
        <dbReference type="Proteomes" id="UP000693970"/>
    </source>
</evidence>
<feature type="domain" description="Acyl-CoA dehydrogenase/oxidase N-terminal" evidence="9">
    <location>
        <begin position="61"/>
        <end position="173"/>
    </location>
</feature>
<dbReference type="InterPro" id="IPR009075">
    <property type="entry name" value="AcylCo_DH/oxidase_C"/>
</dbReference>
<organism evidence="10 11">
    <name type="scientific">Nitzschia inconspicua</name>
    <dbReference type="NCBI Taxonomy" id="303405"/>
    <lineage>
        <taxon>Eukaryota</taxon>
        <taxon>Sar</taxon>
        <taxon>Stramenopiles</taxon>
        <taxon>Ochrophyta</taxon>
        <taxon>Bacillariophyta</taxon>
        <taxon>Bacillariophyceae</taxon>
        <taxon>Bacillariophycidae</taxon>
        <taxon>Bacillariales</taxon>
        <taxon>Bacillariaceae</taxon>
        <taxon>Nitzschia</taxon>
    </lineage>
</organism>
<comment type="caution">
    <text evidence="10">The sequence shown here is derived from an EMBL/GenBank/DDBJ whole genome shotgun (WGS) entry which is preliminary data.</text>
</comment>
<dbReference type="PANTHER" id="PTHR43884:SF12">
    <property type="entry name" value="ISOVALERYL-COA DEHYDROGENASE, MITOCHONDRIAL-RELATED"/>
    <property type="match status" value="1"/>
</dbReference>
<evidence type="ECO:0000259" key="9">
    <source>
        <dbReference type="Pfam" id="PF02771"/>
    </source>
</evidence>
<evidence type="ECO:0000259" key="7">
    <source>
        <dbReference type="Pfam" id="PF00441"/>
    </source>
</evidence>
<evidence type="ECO:0000259" key="8">
    <source>
        <dbReference type="Pfam" id="PF02770"/>
    </source>
</evidence>
<gene>
    <name evidence="10" type="ORF">IV203_009964</name>
</gene>
<dbReference type="InterPro" id="IPR006091">
    <property type="entry name" value="Acyl-CoA_Oxase/DH_mid-dom"/>
</dbReference>
<evidence type="ECO:0000256" key="4">
    <source>
        <dbReference type="ARBA" id="ARBA00022827"/>
    </source>
</evidence>
<proteinExistence type="inferred from homology"/>
<dbReference type="Pfam" id="PF02771">
    <property type="entry name" value="Acyl-CoA_dh_N"/>
    <property type="match status" value="1"/>
</dbReference>
<dbReference type="PROSITE" id="PS00073">
    <property type="entry name" value="ACYL_COA_DH_2"/>
    <property type="match status" value="1"/>
</dbReference>
<evidence type="ECO:0000256" key="5">
    <source>
        <dbReference type="ARBA" id="ARBA00023002"/>
    </source>
</evidence>
<dbReference type="Pfam" id="PF00441">
    <property type="entry name" value="Acyl-CoA_dh_1"/>
    <property type="match status" value="1"/>
</dbReference>
<keyword evidence="4" id="KW-0274">FAD</keyword>
<dbReference type="Pfam" id="PF02770">
    <property type="entry name" value="Acyl-CoA_dh_M"/>
    <property type="match status" value="1"/>
</dbReference>
<dbReference type="AlphaFoldDB" id="A0A9K3KWE0"/>